<dbReference type="GO" id="GO:0005829">
    <property type="term" value="C:cytosol"/>
    <property type="evidence" value="ECO:0007669"/>
    <property type="project" value="TreeGrafter"/>
</dbReference>
<reference evidence="4 5" key="2">
    <citation type="submission" date="2024-05" db="EMBL/GenBank/DDBJ databases">
        <authorList>
            <person name="Chen Y."/>
            <person name="Shah S."/>
            <person name="Dougan E. K."/>
            <person name="Thang M."/>
            <person name="Chan C."/>
        </authorList>
    </citation>
    <scope>NUCLEOTIDE SEQUENCE [LARGE SCALE GENOMIC DNA]</scope>
</reference>
<evidence type="ECO:0000313" key="3">
    <source>
        <dbReference type="EMBL" id="CAI4012608.1"/>
    </source>
</evidence>
<dbReference type="PANTHER" id="PTHR11476">
    <property type="entry name" value="HISTIDYL-TRNA SYNTHETASE"/>
    <property type="match status" value="1"/>
</dbReference>
<dbReference type="GO" id="GO:0003723">
    <property type="term" value="F:RNA binding"/>
    <property type="evidence" value="ECO:0007669"/>
    <property type="project" value="TreeGrafter"/>
</dbReference>
<dbReference type="AlphaFoldDB" id="A0A9P1DM30"/>
<dbReference type="Pfam" id="PF08007">
    <property type="entry name" value="JmjC_2"/>
    <property type="match status" value="1"/>
</dbReference>
<dbReference type="EMBL" id="CAMXCT020005545">
    <property type="protein sequence ID" value="CAL1165983.1"/>
    <property type="molecule type" value="Genomic_DNA"/>
</dbReference>
<dbReference type="InterPro" id="IPR003347">
    <property type="entry name" value="JmjC_dom"/>
</dbReference>
<organism evidence="3">
    <name type="scientific">Cladocopium goreaui</name>
    <dbReference type="NCBI Taxonomy" id="2562237"/>
    <lineage>
        <taxon>Eukaryota</taxon>
        <taxon>Sar</taxon>
        <taxon>Alveolata</taxon>
        <taxon>Dinophyceae</taxon>
        <taxon>Suessiales</taxon>
        <taxon>Symbiodiniaceae</taxon>
        <taxon>Cladocopium</taxon>
    </lineage>
</organism>
<dbReference type="PROSITE" id="PS51184">
    <property type="entry name" value="JMJC"/>
    <property type="match status" value="1"/>
</dbReference>
<dbReference type="GO" id="GO:0006427">
    <property type="term" value="P:histidyl-tRNA aminoacylation"/>
    <property type="evidence" value="ECO:0007669"/>
    <property type="project" value="TreeGrafter"/>
</dbReference>
<feature type="region of interest" description="Disordered" evidence="1">
    <location>
        <begin position="719"/>
        <end position="740"/>
    </location>
</feature>
<dbReference type="GO" id="GO:0032543">
    <property type="term" value="P:mitochondrial translation"/>
    <property type="evidence" value="ECO:0007669"/>
    <property type="project" value="TreeGrafter"/>
</dbReference>
<dbReference type="GO" id="GO:0005739">
    <property type="term" value="C:mitochondrion"/>
    <property type="evidence" value="ECO:0007669"/>
    <property type="project" value="TreeGrafter"/>
</dbReference>
<feature type="compositionally biased region" description="Polar residues" evidence="1">
    <location>
        <begin position="678"/>
        <end position="688"/>
    </location>
</feature>
<dbReference type="Gene3D" id="2.60.120.650">
    <property type="entry name" value="Cupin"/>
    <property type="match status" value="1"/>
</dbReference>
<feature type="region of interest" description="Disordered" evidence="1">
    <location>
        <begin position="677"/>
        <end position="700"/>
    </location>
</feature>
<dbReference type="EMBL" id="CAMXCT030005545">
    <property type="protein sequence ID" value="CAL4799920.1"/>
    <property type="molecule type" value="Genomic_DNA"/>
</dbReference>
<feature type="compositionally biased region" description="Low complexity" evidence="1">
    <location>
        <begin position="788"/>
        <end position="801"/>
    </location>
</feature>
<dbReference type="Proteomes" id="UP001152797">
    <property type="component" value="Unassembled WGS sequence"/>
</dbReference>
<accession>A0A9P1DM30</accession>
<keyword evidence="5" id="KW-1185">Reference proteome</keyword>
<evidence type="ECO:0000313" key="5">
    <source>
        <dbReference type="Proteomes" id="UP001152797"/>
    </source>
</evidence>
<feature type="region of interest" description="Disordered" evidence="1">
    <location>
        <begin position="1035"/>
        <end position="1059"/>
    </location>
</feature>
<sequence>MAPSGEAGFQLQFADLVPPLTTEKFLKEHWGVKPFATSLSEDMFTIISVGFYDGNMAECVANCRKEDNSSFTESELEAFQSDLDQRRSVILPFCFTPGALDIKRAFVRDCSGYGNDIEVGMYFSRPGVEPAPWHYDGNHNVTIQIVGEKDWHYSPGNPNTLGGSRGIFDAPGNFLEQQNSIPNTGRAGSGRSLNRVLRCFSLRPGSVLYVPPGHWHSVHPVKGECVSVNLRVANLVHAKWISEVLFASLISVARHQPVPMIVKPPDFQGFSNSIQGQVDLATQQLPAAMRRCRPPRCFPFEEEYSDGLRLGASLAYLVAQNFVIDSLPPDDIMVEVSPLVSILPKERDENSLVIDLRSVSSLTGSEYLRFSLHCGAALLEVVDRLACHGKARVSELKSACGGSERKQKKRRRRELQDKDDAVLLLRVLLHANDIPFFEQLFLQPQTQARMLEAEAEARDALLQLFRDLCRKHGAVYDLCPLLRPVRREVPESGAHSPSAVISKGPTMPPAVRLVDAGNTLVELRANLTEPFVRAVAARYAQREDVEAVGQQQVRRYHVSTVYREAPSSEVYAQSQFGHPREVSSAVVQFFWQPPMSGNGKDQDTSDSLGPFGYARAFRRALQRDMAYMQEAELLHTLAELFSVANLSSRVELHLSDTRLLRLLFEAAYQKALREVHTAGTSKSGQKAPQTDADRSASSVGERLRTRVLEALRRQAIASGGDKLASNQSGSSGSSTIPVQDAPRIPSAALERAAAELAGLLAGTSSPEAPKTVAAFLSEVEELYVSWNPAPASPRASSGSPRGKSESAADDLKEVLRSLRALDSVLASQTTWRGVVIDPQMPVNSMYGPGLVFSVLMHLQVASPTMVCVGGRVDHLATEYMRLHAPQGTVDEVAAQLSLPGSESLSAISAELAMDKLAAGLVQLAQVSSSQAANNKRGKSQALALAPWWRQSAACWPTVLLGPAQEERSTGSEPSDSWHVEVAAGLWRSGACCQLWPPFIGIDARVVSEAQKSLAQYGLDGISGPLPPDFIVTMRTEKSEKRESDVKEDDGTKKAQKNDEDVAMAKKETRFFLRAISDQGHEALDRAAKDAGGGRVFEGRSKLVDFFERLARRHAGTAASRFAHTS</sequence>
<dbReference type="OrthoDB" id="444224at2759"/>
<gene>
    <name evidence="3" type="ORF">C1SCF055_LOCUS37654</name>
</gene>
<reference evidence="3" key="1">
    <citation type="submission" date="2022-10" db="EMBL/GenBank/DDBJ databases">
        <authorList>
            <person name="Chen Y."/>
            <person name="Dougan E. K."/>
            <person name="Chan C."/>
            <person name="Rhodes N."/>
            <person name="Thang M."/>
        </authorList>
    </citation>
    <scope>NUCLEOTIDE SEQUENCE</scope>
</reference>
<evidence type="ECO:0000259" key="2">
    <source>
        <dbReference type="PROSITE" id="PS51184"/>
    </source>
</evidence>
<feature type="domain" description="JmjC" evidence="2">
    <location>
        <begin position="85"/>
        <end position="249"/>
    </location>
</feature>
<dbReference type="EMBL" id="CAMXCT010005545">
    <property type="protein sequence ID" value="CAI4012608.1"/>
    <property type="molecule type" value="Genomic_DNA"/>
</dbReference>
<dbReference type="PANTHER" id="PTHR11476:SF7">
    <property type="entry name" value="HISTIDINE--TRNA LIGASE"/>
    <property type="match status" value="1"/>
</dbReference>
<name>A0A9P1DM30_9DINO</name>
<dbReference type="SUPFAM" id="SSF51197">
    <property type="entry name" value="Clavaminate synthase-like"/>
    <property type="match status" value="1"/>
</dbReference>
<feature type="region of interest" description="Disordered" evidence="1">
    <location>
        <begin position="788"/>
        <end position="808"/>
    </location>
</feature>
<dbReference type="GO" id="GO:0004821">
    <property type="term" value="F:histidine-tRNA ligase activity"/>
    <property type="evidence" value="ECO:0007669"/>
    <property type="project" value="TreeGrafter"/>
</dbReference>
<evidence type="ECO:0000256" key="1">
    <source>
        <dbReference type="SAM" id="MobiDB-lite"/>
    </source>
</evidence>
<protein>
    <recommendedName>
        <fullName evidence="2">JmjC domain-containing protein</fullName>
    </recommendedName>
</protein>
<evidence type="ECO:0000313" key="4">
    <source>
        <dbReference type="EMBL" id="CAL4799920.1"/>
    </source>
</evidence>
<dbReference type="InterPro" id="IPR045864">
    <property type="entry name" value="aa-tRNA-synth_II/BPL/LPL"/>
</dbReference>
<proteinExistence type="predicted"/>
<comment type="caution">
    <text evidence="3">The sequence shown here is derived from an EMBL/GenBank/DDBJ whole genome shotgun (WGS) entry which is preliminary data.</text>
</comment>
<dbReference type="Gene3D" id="3.30.930.10">
    <property type="entry name" value="Bira Bifunctional Protein, Domain 2"/>
    <property type="match status" value="1"/>
</dbReference>